<dbReference type="PROSITE" id="PS50010">
    <property type="entry name" value="DH_2"/>
    <property type="match status" value="1"/>
</dbReference>
<evidence type="ECO:0000313" key="4">
    <source>
        <dbReference type="EMBL" id="KAK4315608.1"/>
    </source>
</evidence>
<protein>
    <recommendedName>
        <fullName evidence="6">Rho guanine nucleotide exchange factor 39</fullName>
    </recommendedName>
</protein>
<evidence type="ECO:0000259" key="3">
    <source>
        <dbReference type="PROSITE" id="PS50010"/>
    </source>
</evidence>
<dbReference type="InterPro" id="IPR000219">
    <property type="entry name" value="DH_dom"/>
</dbReference>
<dbReference type="PROSITE" id="PS00741">
    <property type="entry name" value="DH_1"/>
    <property type="match status" value="1"/>
</dbReference>
<evidence type="ECO:0008006" key="6">
    <source>
        <dbReference type="Google" id="ProtNLM"/>
    </source>
</evidence>
<dbReference type="Pfam" id="PF00621">
    <property type="entry name" value="RhoGEF"/>
    <property type="match status" value="1"/>
</dbReference>
<accession>A0AAE1PWG8</accession>
<dbReference type="SUPFAM" id="SSF48065">
    <property type="entry name" value="DBL homology domain (DH-domain)"/>
    <property type="match status" value="1"/>
</dbReference>
<dbReference type="Gene3D" id="1.20.900.10">
    <property type="entry name" value="Dbl homology (DH) domain"/>
    <property type="match status" value="1"/>
</dbReference>
<dbReference type="SUPFAM" id="SSF50729">
    <property type="entry name" value="PH domain-like"/>
    <property type="match status" value="1"/>
</dbReference>
<feature type="compositionally biased region" description="Basic and acidic residues" evidence="1">
    <location>
        <begin position="438"/>
        <end position="455"/>
    </location>
</feature>
<dbReference type="InterPro" id="IPR035899">
    <property type="entry name" value="DBL_dom_sf"/>
</dbReference>
<dbReference type="InterPro" id="IPR011993">
    <property type="entry name" value="PH-like_dom_sf"/>
</dbReference>
<dbReference type="GO" id="GO:0005737">
    <property type="term" value="C:cytoplasm"/>
    <property type="evidence" value="ECO:0007669"/>
    <property type="project" value="TreeGrafter"/>
</dbReference>
<feature type="domain" description="PH" evidence="2">
    <location>
        <begin position="221"/>
        <end position="338"/>
    </location>
</feature>
<dbReference type="CDD" id="cd00160">
    <property type="entry name" value="RhoGEF"/>
    <property type="match status" value="1"/>
</dbReference>
<name>A0AAE1PWG8_9EUCA</name>
<evidence type="ECO:0000259" key="2">
    <source>
        <dbReference type="PROSITE" id="PS50003"/>
    </source>
</evidence>
<sequence>MLKFKAPCARMSETLRSKVLREIVSTEDTYLQQLHTLDKFFVQPSQEKKLFPSHIHTTIFGELATLRRMNHELRNSLGSEGQDVGAAFLRLAPFLKAYSSYAKNYQQAINLLLEWEGRSSKVRSWLAGTESRPEVGAKLPALLITPVQRIPRYRLLLGQLLKHTPTDHPHYDNIARAVGEVGEVAEHIDRSVSWAENLQRILMIQRALKHGQPPIVAPGRHLVKEGVLHKVSRNGNNSQPRLFFLFTDVLLYTKLPAVNFSPNPTSRSGSEVLEGEYKSGSLECCCLLPLRHCSILSVLGSGTRGLFRLKCEGEDMMLYSCEDSSGREWVTVLSEAVQQAVDKRKTLRKDSSSRRPLRRPALRKFTIKGDAENILPLKVTKQGDEMFSGEASSSVTPEPPKSKTTFKKTRSPNSLMSQLLQAQDCLTPPRSWLSPGKGQKDKAEHSKSGEGKKLQDSLGAWLSPGRRLKNRNENQGTERKRSRETQGSPDIRQKCDKRPRRPVTFAPGVEHRRQEVNRGRPFSHSSHSPCFKPSPLAR</sequence>
<dbReference type="PANTHER" id="PTHR12673:SF159">
    <property type="entry name" value="LD03170P"/>
    <property type="match status" value="1"/>
</dbReference>
<dbReference type="PROSITE" id="PS50003">
    <property type="entry name" value="PH_DOMAIN"/>
    <property type="match status" value="1"/>
</dbReference>
<dbReference type="SMART" id="SM00233">
    <property type="entry name" value="PH"/>
    <property type="match status" value="1"/>
</dbReference>
<feature type="domain" description="DH" evidence="3">
    <location>
        <begin position="15"/>
        <end position="191"/>
    </location>
</feature>
<keyword evidence="5" id="KW-1185">Reference proteome</keyword>
<dbReference type="AlphaFoldDB" id="A0AAE1PWG8"/>
<feature type="compositionally biased region" description="Basic and acidic residues" evidence="1">
    <location>
        <begin position="344"/>
        <end position="353"/>
    </location>
</feature>
<evidence type="ECO:0000256" key="1">
    <source>
        <dbReference type="SAM" id="MobiDB-lite"/>
    </source>
</evidence>
<dbReference type="InterPro" id="IPR001331">
    <property type="entry name" value="GDS_CDC24_CS"/>
</dbReference>
<dbReference type="SMART" id="SM00325">
    <property type="entry name" value="RhoGEF"/>
    <property type="match status" value="1"/>
</dbReference>
<dbReference type="Gene3D" id="2.30.29.30">
    <property type="entry name" value="Pleckstrin-homology domain (PH domain)/Phosphotyrosine-binding domain (PTB)"/>
    <property type="match status" value="1"/>
</dbReference>
<dbReference type="InterPro" id="IPR001849">
    <property type="entry name" value="PH_domain"/>
</dbReference>
<reference evidence="4" key="1">
    <citation type="submission" date="2023-11" db="EMBL/GenBank/DDBJ databases">
        <title>Genome assemblies of two species of porcelain crab, Petrolisthes cinctipes and Petrolisthes manimaculis (Anomura: Porcellanidae).</title>
        <authorList>
            <person name="Angst P."/>
        </authorList>
    </citation>
    <scope>NUCLEOTIDE SEQUENCE</scope>
    <source>
        <strain evidence="4">PB745_02</strain>
        <tissue evidence="4">Gill</tissue>
    </source>
</reference>
<dbReference type="GO" id="GO:0035556">
    <property type="term" value="P:intracellular signal transduction"/>
    <property type="evidence" value="ECO:0007669"/>
    <property type="project" value="InterPro"/>
</dbReference>
<feature type="region of interest" description="Disordered" evidence="1">
    <location>
        <begin position="344"/>
        <end position="363"/>
    </location>
</feature>
<comment type="caution">
    <text evidence="4">The sequence shown here is derived from an EMBL/GenBank/DDBJ whole genome shotgun (WGS) entry which is preliminary data.</text>
</comment>
<dbReference type="EMBL" id="JAWZYT010001101">
    <property type="protein sequence ID" value="KAK4315608.1"/>
    <property type="molecule type" value="Genomic_DNA"/>
</dbReference>
<dbReference type="PANTHER" id="PTHR12673">
    <property type="entry name" value="FACIOGENITAL DYSPLASIA PROTEIN"/>
    <property type="match status" value="1"/>
</dbReference>
<evidence type="ECO:0000313" key="5">
    <source>
        <dbReference type="Proteomes" id="UP001292094"/>
    </source>
</evidence>
<feature type="compositionally biased region" description="Basic and acidic residues" evidence="1">
    <location>
        <begin position="509"/>
        <end position="518"/>
    </location>
</feature>
<feature type="region of interest" description="Disordered" evidence="1">
    <location>
        <begin position="427"/>
        <end position="538"/>
    </location>
</feature>
<dbReference type="InterPro" id="IPR051092">
    <property type="entry name" value="FYVE_RhoGEF_PH"/>
</dbReference>
<gene>
    <name evidence="4" type="ORF">Pmani_013172</name>
</gene>
<dbReference type="Proteomes" id="UP001292094">
    <property type="component" value="Unassembled WGS sequence"/>
</dbReference>
<feature type="compositionally biased region" description="Basic and acidic residues" evidence="1">
    <location>
        <begin position="470"/>
        <end position="484"/>
    </location>
</feature>
<proteinExistence type="predicted"/>
<feature type="region of interest" description="Disordered" evidence="1">
    <location>
        <begin position="386"/>
        <end position="413"/>
    </location>
</feature>
<dbReference type="GO" id="GO:0005085">
    <property type="term" value="F:guanyl-nucleotide exchange factor activity"/>
    <property type="evidence" value="ECO:0007669"/>
    <property type="project" value="InterPro"/>
</dbReference>
<organism evidence="4 5">
    <name type="scientific">Petrolisthes manimaculis</name>
    <dbReference type="NCBI Taxonomy" id="1843537"/>
    <lineage>
        <taxon>Eukaryota</taxon>
        <taxon>Metazoa</taxon>
        <taxon>Ecdysozoa</taxon>
        <taxon>Arthropoda</taxon>
        <taxon>Crustacea</taxon>
        <taxon>Multicrustacea</taxon>
        <taxon>Malacostraca</taxon>
        <taxon>Eumalacostraca</taxon>
        <taxon>Eucarida</taxon>
        <taxon>Decapoda</taxon>
        <taxon>Pleocyemata</taxon>
        <taxon>Anomura</taxon>
        <taxon>Galatheoidea</taxon>
        <taxon>Porcellanidae</taxon>
        <taxon>Petrolisthes</taxon>
    </lineage>
</organism>